<dbReference type="InterPro" id="IPR000551">
    <property type="entry name" value="MerR-type_HTH_dom"/>
</dbReference>
<dbReference type="Pfam" id="PF13411">
    <property type="entry name" value="MerR_1"/>
    <property type="match status" value="1"/>
</dbReference>
<dbReference type="SMART" id="SM00422">
    <property type="entry name" value="HTH_MERR"/>
    <property type="match status" value="1"/>
</dbReference>
<dbReference type="SUPFAM" id="SSF46955">
    <property type="entry name" value="Putative DNA-binding domain"/>
    <property type="match status" value="1"/>
</dbReference>
<reference evidence="3 4" key="1">
    <citation type="submission" date="2024-09" db="EMBL/GenBank/DDBJ databases">
        <authorList>
            <person name="Sun Q."/>
            <person name="Mori K."/>
        </authorList>
    </citation>
    <scope>NUCLEOTIDE SEQUENCE [LARGE SCALE GENOMIC DNA]</scope>
    <source>
        <strain evidence="3 4">TBRC 1432</strain>
    </source>
</reference>
<dbReference type="RefSeq" id="WP_273941178.1">
    <property type="nucleotide sequence ID" value="NZ_CP097263.1"/>
</dbReference>
<evidence type="ECO:0000256" key="1">
    <source>
        <dbReference type="ARBA" id="ARBA00023125"/>
    </source>
</evidence>
<dbReference type="InterPro" id="IPR009061">
    <property type="entry name" value="DNA-bd_dom_put_sf"/>
</dbReference>
<keyword evidence="1" id="KW-0238">DNA-binding</keyword>
<evidence type="ECO:0000313" key="4">
    <source>
        <dbReference type="Proteomes" id="UP001589810"/>
    </source>
</evidence>
<dbReference type="PANTHER" id="PTHR30204:SF97">
    <property type="entry name" value="MERR FAMILY REGULATORY PROTEIN"/>
    <property type="match status" value="1"/>
</dbReference>
<organism evidence="3 4">
    <name type="scientific">Kutzneria chonburiensis</name>
    <dbReference type="NCBI Taxonomy" id="1483604"/>
    <lineage>
        <taxon>Bacteria</taxon>
        <taxon>Bacillati</taxon>
        <taxon>Actinomycetota</taxon>
        <taxon>Actinomycetes</taxon>
        <taxon>Pseudonocardiales</taxon>
        <taxon>Pseudonocardiaceae</taxon>
        <taxon>Kutzneria</taxon>
    </lineage>
</organism>
<dbReference type="Gene3D" id="1.10.1240.10">
    <property type="entry name" value="Methionine synthase domain"/>
    <property type="match status" value="1"/>
</dbReference>
<dbReference type="PANTHER" id="PTHR30204">
    <property type="entry name" value="REDOX-CYCLING DRUG-SENSING TRANSCRIPTIONAL ACTIVATOR SOXR"/>
    <property type="match status" value="1"/>
</dbReference>
<evidence type="ECO:0000313" key="3">
    <source>
        <dbReference type="EMBL" id="MFC0542762.1"/>
    </source>
</evidence>
<dbReference type="InterPro" id="IPR036724">
    <property type="entry name" value="Cobalamin-bd_sf"/>
</dbReference>
<protein>
    <submittedName>
        <fullName evidence="3">MerR family transcriptional regulator</fullName>
    </submittedName>
</protein>
<comment type="caution">
    <text evidence="3">The sequence shown here is derived from an EMBL/GenBank/DDBJ whole genome shotgun (WGS) entry which is preliminary data.</text>
</comment>
<dbReference type="SUPFAM" id="SSF52242">
    <property type="entry name" value="Cobalamin (vitamin B12)-binding domain"/>
    <property type="match status" value="1"/>
</dbReference>
<feature type="domain" description="HTH merR-type" evidence="2">
    <location>
        <begin position="4"/>
        <end position="73"/>
    </location>
</feature>
<accession>A0ABV6MRI4</accession>
<name>A0ABV6MRI4_9PSEU</name>
<proteinExistence type="predicted"/>
<dbReference type="Gene3D" id="3.40.50.280">
    <property type="entry name" value="Cobalamin-binding domain"/>
    <property type="match status" value="1"/>
</dbReference>
<dbReference type="InterPro" id="IPR047057">
    <property type="entry name" value="MerR_fam"/>
</dbReference>
<dbReference type="InterPro" id="IPR036594">
    <property type="entry name" value="Meth_synthase_dom"/>
</dbReference>
<dbReference type="EMBL" id="JBHLUD010000004">
    <property type="protein sequence ID" value="MFC0542762.1"/>
    <property type="molecule type" value="Genomic_DNA"/>
</dbReference>
<gene>
    <name evidence="3" type="ORF">ACFFH7_14790</name>
</gene>
<dbReference type="Gene3D" id="1.10.1660.10">
    <property type="match status" value="1"/>
</dbReference>
<dbReference type="PROSITE" id="PS50937">
    <property type="entry name" value="HTH_MERR_2"/>
    <property type="match status" value="1"/>
</dbReference>
<dbReference type="Proteomes" id="UP001589810">
    <property type="component" value="Unassembled WGS sequence"/>
</dbReference>
<keyword evidence="4" id="KW-1185">Reference proteome</keyword>
<evidence type="ECO:0000259" key="2">
    <source>
        <dbReference type="PROSITE" id="PS50937"/>
    </source>
</evidence>
<sequence>MEPEWTPGALARMLGVSPNTLRTWDRRYGLGPTVRQDGRHRRYSEGDERRLRRMVALIASGMSTAAAAAIARGESASQAPSVAVEPFSPAAAVRGFRRAAARLDAPLMRELARRLIAEHDVATAWEEVFTPVLVELGAGSAIEVEHMASASIQHALRQIPAARERGRLPVLLACAPDEQHTLPLDALAAVLSEQGCAHRSLGARVPAPALVKAVDQLRPAVTVVWAHTEVLAGLVPLDDLLASGHTTVVVAGPGWQSVPPDVRQVSSLREAVTVVSELSGIAALST</sequence>